<name>A0A8S2ZG86_9BILA</name>
<comment type="caution">
    <text evidence="1">The sequence shown here is derived from an EMBL/GenBank/DDBJ whole genome shotgun (WGS) entry which is preliminary data.</text>
</comment>
<gene>
    <name evidence="2" type="ORF">BYL167_LOCUS54501</name>
    <name evidence="1" type="ORF">GIL414_LOCUS40154</name>
</gene>
<dbReference type="Proteomes" id="UP000681720">
    <property type="component" value="Unassembled WGS sequence"/>
</dbReference>
<dbReference type="EMBL" id="CAJOBJ010110591">
    <property type="protein sequence ID" value="CAF4629669.1"/>
    <property type="molecule type" value="Genomic_DNA"/>
</dbReference>
<dbReference type="Proteomes" id="UP000681967">
    <property type="component" value="Unassembled WGS sequence"/>
</dbReference>
<reference evidence="1" key="1">
    <citation type="submission" date="2021-02" db="EMBL/GenBank/DDBJ databases">
        <authorList>
            <person name="Nowell W R."/>
        </authorList>
    </citation>
    <scope>NUCLEOTIDE SEQUENCE</scope>
</reference>
<evidence type="ECO:0000313" key="2">
    <source>
        <dbReference type="EMBL" id="CAF4968031.1"/>
    </source>
</evidence>
<accession>A0A8S2ZG86</accession>
<dbReference type="EMBL" id="CAJOBH010192714">
    <property type="protein sequence ID" value="CAF4968031.1"/>
    <property type="molecule type" value="Genomic_DNA"/>
</dbReference>
<organism evidence="1 3">
    <name type="scientific">Rotaria magnacalcarata</name>
    <dbReference type="NCBI Taxonomy" id="392030"/>
    <lineage>
        <taxon>Eukaryota</taxon>
        <taxon>Metazoa</taxon>
        <taxon>Spiralia</taxon>
        <taxon>Gnathifera</taxon>
        <taxon>Rotifera</taxon>
        <taxon>Eurotatoria</taxon>
        <taxon>Bdelloidea</taxon>
        <taxon>Philodinida</taxon>
        <taxon>Philodinidae</taxon>
        <taxon>Rotaria</taxon>
    </lineage>
</organism>
<dbReference type="AlphaFoldDB" id="A0A8S2ZG86"/>
<proteinExistence type="predicted"/>
<sequence length="39" mass="4026">NRTLPPGFGTTTIGAAQLAVLIGSNTFAETSRFRSNSTA</sequence>
<protein>
    <submittedName>
        <fullName evidence="1">Uncharacterized protein</fullName>
    </submittedName>
</protein>
<evidence type="ECO:0000313" key="3">
    <source>
        <dbReference type="Proteomes" id="UP000681720"/>
    </source>
</evidence>
<feature type="non-terminal residue" evidence="1">
    <location>
        <position position="1"/>
    </location>
</feature>
<evidence type="ECO:0000313" key="1">
    <source>
        <dbReference type="EMBL" id="CAF4629669.1"/>
    </source>
</evidence>